<proteinExistence type="predicted"/>
<sequence length="45" mass="5061">MTMQRKPRNIWLKAVLTIGLIGAAMATLHFALNSDIVDWLRSLHG</sequence>
<dbReference type="EMBL" id="FNBL01000015">
    <property type="protein sequence ID" value="SDG25585.1"/>
    <property type="molecule type" value="Genomic_DNA"/>
</dbReference>
<reference evidence="2 3" key="1">
    <citation type="submission" date="2016-10" db="EMBL/GenBank/DDBJ databases">
        <authorList>
            <person name="de Groot N.N."/>
        </authorList>
    </citation>
    <scope>NUCLEOTIDE SEQUENCE [LARGE SCALE GENOMIC DNA]</scope>
    <source>
        <strain evidence="2 3">DSM 27375</strain>
    </source>
</reference>
<keyword evidence="1" id="KW-0812">Transmembrane</keyword>
<feature type="transmembrane region" description="Helical" evidence="1">
    <location>
        <begin position="12"/>
        <end position="32"/>
    </location>
</feature>
<evidence type="ECO:0000313" key="2">
    <source>
        <dbReference type="EMBL" id="SDG25585.1"/>
    </source>
</evidence>
<dbReference type="RefSeq" id="WP_176832918.1">
    <property type="nucleotide sequence ID" value="NZ_FNBL01000015.1"/>
</dbReference>
<accession>A0A1G7SRA1</accession>
<organism evidence="2 3">
    <name type="scientific">Celeribacter baekdonensis</name>
    <dbReference type="NCBI Taxonomy" id="875171"/>
    <lineage>
        <taxon>Bacteria</taxon>
        <taxon>Pseudomonadati</taxon>
        <taxon>Pseudomonadota</taxon>
        <taxon>Alphaproteobacteria</taxon>
        <taxon>Rhodobacterales</taxon>
        <taxon>Roseobacteraceae</taxon>
        <taxon>Celeribacter</taxon>
    </lineage>
</organism>
<gene>
    <name evidence="2" type="ORF">SAMN04488117_1155</name>
</gene>
<evidence type="ECO:0000256" key="1">
    <source>
        <dbReference type="SAM" id="Phobius"/>
    </source>
</evidence>
<keyword evidence="1" id="KW-0472">Membrane</keyword>
<name>A0A1G7SRA1_9RHOB</name>
<evidence type="ECO:0000313" key="3">
    <source>
        <dbReference type="Proteomes" id="UP000182284"/>
    </source>
</evidence>
<protein>
    <submittedName>
        <fullName evidence="2">Uncharacterized protein</fullName>
    </submittedName>
</protein>
<dbReference type="AlphaFoldDB" id="A0A1G7SRA1"/>
<keyword evidence="1" id="KW-1133">Transmembrane helix</keyword>
<dbReference type="Proteomes" id="UP000182284">
    <property type="component" value="Unassembled WGS sequence"/>
</dbReference>